<evidence type="ECO:0000256" key="6">
    <source>
        <dbReference type="ARBA" id="ARBA00022989"/>
    </source>
</evidence>
<dbReference type="Proteomes" id="UP001206821">
    <property type="component" value="Unassembled WGS sequence"/>
</dbReference>
<name>A0ABT2KU17_9BACL</name>
<dbReference type="SUPFAM" id="SSF158442">
    <property type="entry name" value="DsbB-like"/>
    <property type="match status" value="1"/>
</dbReference>
<reference evidence="13 14" key="1">
    <citation type="submission" date="2022-07" db="EMBL/GenBank/DDBJ databases">
        <title>Genomic and pangenome structural analysis of the polyextremophile Exiguobacterium.</title>
        <authorList>
            <person name="Shen L."/>
        </authorList>
    </citation>
    <scope>NUCLEOTIDE SEQUENCE [LARGE SCALE GENOMIC DNA]</scope>
    <source>
        <strain evidence="13 14">12_1</strain>
    </source>
</reference>
<keyword evidence="6 12" id="KW-1133">Transmembrane helix</keyword>
<feature type="transmembrane region" description="Helical" evidence="12">
    <location>
        <begin position="7"/>
        <end position="28"/>
    </location>
</feature>
<comment type="similarity">
    <text evidence="2">Belongs to the DsbB family. BdbC subfamily.</text>
</comment>
<evidence type="ECO:0000256" key="11">
    <source>
        <dbReference type="ARBA" id="ARBA00023284"/>
    </source>
</evidence>
<dbReference type="PANTHER" id="PTHR43469">
    <property type="entry name" value="DISULFIDE FORMATION PROTEIN-RELATED"/>
    <property type="match status" value="1"/>
</dbReference>
<organism evidence="13 14">
    <name type="scientific">Exiguobacterium alkaliphilum</name>
    <dbReference type="NCBI Taxonomy" id="1428684"/>
    <lineage>
        <taxon>Bacteria</taxon>
        <taxon>Bacillati</taxon>
        <taxon>Bacillota</taxon>
        <taxon>Bacilli</taxon>
        <taxon>Bacillales</taxon>
        <taxon>Bacillales Family XII. Incertae Sedis</taxon>
        <taxon>Exiguobacterium</taxon>
    </lineage>
</organism>
<dbReference type="InterPro" id="IPR023380">
    <property type="entry name" value="DsbB-like_sf"/>
</dbReference>
<evidence type="ECO:0000256" key="2">
    <source>
        <dbReference type="ARBA" id="ARBA00007602"/>
    </source>
</evidence>
<dbReference type="InterPro" id="IPR012187">
    <property type="entry name" value="Disulphide_bond_form_BdbC"/>
</dbReference>
<gene>
    <name evidence="13" type="ORF">NQG31_02790</name>
</gene>
<feature type="transmembrane region" description="Helical" evidence="12">
    <location>
        <begin position="98"/>
        <end position="123"/>
    </location>
</feature>
<proteinExistence type="inferred from homology"/>
<dbReference type="PANTHER" id="PTHR43469:SF1">
    <property type="entry name" value="SPBETA PROPHAGE-DERIVED DISULFIDE BOND FORMATION PROTEIN B"/>
    <property type="match status" value="1"/>
</dbReference>
<feature type="transmembrane region" description="Helical" evidence="12">
    <location>
        <begin position="34"/>
        <end position="53"/>
    </location>
</feature>
<evidence type="ECO:0000256" key="10">
    <source>
        <dbReference type="ARBA" id="ARBA00023186"/>
    </source>
</evidence>
<comment type="caution">
    <text evidence="13">The sequence shown here is derived from an EMBL/GenBank/DDBJ whole genome shotgun (WGS) entry which is preliminary data.</text>
</comment>
<dbReference type="RefSeq" id="WP_034818012.1">
    <property type="nucleotide sequence ID" value="NZ_JANIEK010000006.1"/>
</dbReference>
<evidence type="ECO:0000256" key="7">
    <source>
        <dbReference type="ARBA" id="ARBA00023002"/>
    </source>
</evidence>
<keyword evidence="3" id="KW-0813">Transport</keyword>
<keyword evidence="9" id="KW-1015">Disulfide bond</keyword>
<evidence type="ECO:0000313" key="14">
    <source>
        <dbReference type="Proteomes" id="UP001206821"/>
    </source>
</evidence>
<accession>A0ABT2KU17</accession>
<keyword evidence="11" id="KW-0676">Redox-active center</keyword>
<protein>
    <submittedName>
        <fullName evidence="13">Disulfide bond formation protein B</fullName>
    </submittedName>
</protein>
<comment type="subcellular location">
    <subcellularLocation>
        <location evidence="1">Membrane</location>
        <topology evidence="1">Multi-pass membrane protein</topology>
    </subcellularLocation>
</comment>
<keyword evidence="14" id="KW-1185">Reference proteome</keyword>
<evidence type="ECO:0000256" key="1">
    <source>
        <dbReference type="ARBA" id="ARBA00004141"/>
    </source>
</evidence>
<keyword evidence="4 12" id="KW-0812">Transmembrane</keyword>
<keyword evidence="7" id="KW-0560">Oxidoreductase</keyword>
<evidence type="ECO:0000256" key="12">
    <source>
        <dbReference type="SAM" id="Phobius"/>
    </source>
</evidence>
<evidence type="ECO:0000313" key="13">
    <source>
        <dbReference type="EMBL" id="MCT4794452.1"/>
    </source>
</evidence>
<dbReference type="Gene3D" id="1.20.1550.10">
    <property type="entry name" value="DsbB-like"/>
    <property type="match status" value="1"/>
</dbReference>
<keyword evidence="5" id="KW-0249">Electron transport</keyword>
<evidence type="ECO:0000256" key="4">
    <source>
        <dbReference type="ARBA" id="ARBA00022692"/>
    </source>
</evidence>
<evidence type="ECO:0000256" key="9">
    <source>
        <dbReference type="ARBA" id="ARBA00023157"/>
    </source>
</evidence>
<dbReference type="Pfam" id="PF02600">
    <property type="entry name" value="DsbB"/>
    <property type="match status" value="1"/>
</dbReference>
<evidence type="ECO:0000256" key="8">
    <source>
        <dbReference type="ARBA" id="ARBA00023136"/>
    </source>
</evidence>
<evidence type="ECO:0000256" key="3">
    <source>
        <dbReference type="ARBA" id="ARBA00022448"/>
    </source>
</evidence>
<feature type="transmembrane region" description="Helical" evidence="12">
    <location>
        <begin position="60"/>
        <end position="78"/>
    </location>
</feature>
<evidence type="ECO:0000256" key="5">
    <source>
        <dbReference type="ARBA" id="ARBA00022982"/>
    </source>
</evidence>
<dbReference type="InterPro" id="IPR003752">
    <property type="entry name" value="DiS_bond_form_DsbB/BdbC"/>
</dbReference>
<sequence>MQRHHFAFIVATIATLGSLYFSEVMLYLPCKLCWFQRIFMYPLAIYYMTIMFTNRSVNRLFVGLMAGTGWAIALYHVILERIPNGDAFCSNDCLIRWVNYFGFVTIPLMSLIAFTLILLIQFVPFRKR</sequence>
<keyword evidence="8 12" id="KW-0472">Membrane</keyword>
<keyword evidence="10" id="KW-0143">Chaperone</keyword>
<dbReference type="EMBL" id="JANIEK010000006">
    <property type="protein sequence ID" value="MCT4794452.1"/>
    <property type="molecule type" value="Genomic_DNA"/>
</dbReference>